<protein>
    <submittedName>
        <fullName evidence="2">Molybdenum metabolism regulator</fullName>
    </submittedName>
</protein>
<dbReference type="KEGG" id="snw:BBN63_03100"/>
<organism evidence="2 3">
    <name type="scientific">Streptomyces niveus</name>
    <name type="common">Streptomyces spheroides</name>
    <dbReference type="NCBI Taxonomy" id="193462"/>
    <lineage>
        <taxon>Bacteria</taxon>
        <taxon>Bacillati</taxon>
        <taxon>Actinomycetota</taxon>
        <taxon>Actinomycetes</taxon>
        <taxon>Kitasatosporales</taxon>
        <taxon>Streptomycetaceae</taxon>
        <taxon>Streptomyces</taxon>
    </lineage>
</organism>
<accession>A0A1U9R286</accession>
<reference evidence="2 3" key="1">
    <citation type="submission" date="2016-11" db="EMBL/GenBank/DDBJ databases">
        <title>Complete genome sequence of Streptomyces niveus SCSIO 3406.</title>
        <authorList>
            <person name="Zhu Q."/>
            <person name="Cheng W."/>
            <person name="Song Y."/>
            <person name="Li Q."/>
            <person name="Ju J."/>
        </authorList>
    </citation>
    <scope>NUCLEOTIDE SEQUENCE [LARGE SCALE GENOMIC DNA]</scope>
    <source>
        <strain evidence="2 3">SCSIO 3406</strain>
    </source>
</reference>
<name>A0A1U9R286_STRNV</name>
<evidence type="ECO:0000259" key="1">
    <source>
        <dbReference type="Pfam" id="PF14024"/>
    </source>
</evidence>
<dbReference type="AlphaFoldDB" id="A0A1U9R286"/>
<dbReference type="Proteomes" id="UP000189677">
    <property type="component" value="Chromosome"/>
</dbReference>
<evidence type="ECO:0000313" key="2">
    <source>
        <dbReference type="EMBL" id="AQU70616.1"/>
    </source>
</evidence>
<dbReference type="InterPro" id="IPR025334">
    <property type="entry name" value="DUF4240"/>
</dbReference>
<sequence>MDVDSFWKLIEECRDQEGGRAGRLAWLRGELARRPMEEIAAFQVCLDRRCQEGFTWDLWCAAERIFGGWCSDDGFCYFRLWAVGLGRTAFERAVRNPDTLAEAPEVQSLMGRPRRSWGDDWPEWEQLDYVAATAHEQMTGAPYDNRVFYEAVAALRIGDEMVRDPRGEHWDIRDEREATCKLPRLSSAFPITTQP</sequence>
<dbReference type="Pfam" id="PF14024">
    <property type="entry name" value="DUF4240"/>
    <property type="match status" value="1"/>
</dbReference>
<proteinExistence type="predicted"/>
<feature type="domain" description="DUF4240" evidence="1">
    <location>
        <begin position="1"/>
        <end position="137"/>
    </location>
</feature>
<evidence type="ECO:0000313" key="3">
    <source>
        <dbReference type="Proteomes" id="UP000189677"/>
    </source>
</evidence>
<dbReference type="EMBL" id="CP018047">
    <property type="protein sequence ID" value="AQU70616.1"/>
    <property type="molecule type" value="Genomic_DNA"/>
</dbReference>
<dbReference type="OrthoDB" id="6200718at2"/>
<dbReference type="RefSeq" id="WP_078079302.1">
    <property type="nucleotide sequence ID" value="NZ_CP018047.1"/>
</dbReference>
<gene>
    <name evidence="2" type="ORF">BBN63_03100</name>
</gene>
<keyword evidence="3" id="KW-1185">Reference proteome</keyword>